<dbReference type="NCBIfam" id="TIGR00611">
    <property type="entry name" value="recf"/>
    <property type="match status" value="1"/>
</dbReference>
<evidence type="ECO:0000313" key="9">
    <source>
        <dbReference type="EMBL" id="OOR88158.1"/>
    </source>
</evidence>
<keyword evidence="1 6" id="KW-0963">Cytoplasm</keyword>
<dbReference type="GO" id="GO:0003697">
    <property type="term" value="F:single-stranded DNA binding"/>
    <property type="evidence" value="ECO:0007669"/>
    <property type="project" value="UniProtKB-UniRule"/>
</dbReference>
<evidence type="ECO:0000256" key="6">
    <source>
        <dbReference type="HAMAP-Rule" id="MF_00365"/>
    </source>
</evidence>
<evidence type="ECO:0000256" key="5">
    <source>
        <dbReference type="ARBA" id="ARBA00023125"/>
    </source>
</evidence>
<dbReference type="Proteomes" id="UP000255279">
    <property type="component" value="Unassembled WGS sequence"/>
</dbReference>
<keyword evidence="5 6" id="KW-0238">DNA-binding</keyword>
<dbReference type="InterPro" id="IPR003395">
    <property type="entry name" value="RecF/RecN/SMC_N"/>
</dbReference>
<gene>
    <name evidence="6 10" type="primary">recF</name>
    <name evidence="9" type="ORF">B0181_08705</name>
    <name evidence="10" type="ORF">NCTC10293_00854</name>
</gene>
<dbReference type="HAMAP" id="MF_00365">
    <property type="entry name" value="RecF"/>
    <property type="match status" value="1"/>
</dbReference>
<dbReference type="GO" id="GO:0000731">
    <property type="term" value="P:DNA synthesis involved in DNA repair"/>
    <property type="evidence" value="ECO:0007669"/>
    <property type="project" value="TreeGrafter"/>
</dbReference>
<dbReference type="InterPro" id="IPR027417">
    <property type="entry name" value="P-loop_NTPase"/>
</dbReference>
<keyword evidence="3 6" id="KW-0547">Nucleotide-binding</keyword>
<dbReference type="AlphaFoldDB" id="A0A1S9ZXM1"/>
<dbReference type="InterPro" id="IPR001238">
    <property type="entry name" value="DNA-binding_RecF"/>
</dbReference>
<keyword evidence="6" id="KW-0742">SOS response</keyword>
<accession>A0A1S9ZXM1</accession>
<dbReference type="GO" id="GO:0006260">
    <property type="term" value="P:DNA replication"/>
    <property type="evidence" value="ECO:0007669"/>
    <property type="project" value="UniProtKB-UniRule"/>
</dbReference>
<evidence type="ECO:0000313" key="11">
    <source>
        <dbReference type="Proteomes" id="UP000190435"/>
    </source>
</evidence>
<feature type="region of interest" description="Disordered" evidence="7">
    <location>
        <begin position="368"/>
        <end position="398"/>
    </location>
</feature>
<evidence type="ECO:0000256" key="7">
    <source>
        <dbReference type="SAM" id="MobiDB-lite"/>
    </source>
</evidence>
<feature type="domain" description="RecF/RecN/SMC N-terminal" evidence="8">
    <location>
        <begin position="1"/>
        <end position="363"/>
    </location>
</feature>
<evidence type="ECO:0000256" key="3">
    <source>
        <dbReference type="ARBA" id="ARBA00022741"/>
    </source>
</evidence>
<name>A0A1S9ZXM1_9GAMM</name>
<protein>
    <recommendedName>
        <fullName evidence="6">DNA replication and repair protein RecF</fullName>
    </recommendedName>
</protein>
<dbReference type="InterPro" id="IPR042174">
    <property type="entry name" value="RecF_2"/>
</dbReference>
<dbReference type="GO" id="GO:0006302">
    <property type="term" value="P:double-strand break repair"/>
    <property type="evidence" value="ECO:0007669"/>
    <property type="project" value="TreeGrafter"/>
</dbReference>
<organism evidence="9 11">
    <name type="scientific">Moraxella caviae</name>
    <dbReference type="NCBI Taxonomy" id="34060"/>
    <lineage>
        <taxon>Bacteria</taxon>
        <taxon>Pseudomonadati</taxon>
        <taxon>Pseudomonadota</taxon>
        <taxon>Gammaproteobacteria</taxon>
        <taxon>Moraxellales</taxon>
        <taxon>Moraxellaceae</taxon>
        <taxon>Moraxella</taxon>
    </lineage>
</organism>
<dbReference type="Gene3D" id="3.40.50.300">
    <property type="entry name" value="P-loop containing nucleotide triphosphate hydrolases"/>
    <property type="match status" value="1"/>
</dbReference>
<evidence type="ECO:0000259" key="8">
    <source>
        <dbReference type="Pfam" id="PF02463"/>
    </source>
</evidence>
<keyword evidence="4 6" id="KW-0067">ATP-binding</keyword>
<proteinExistence type="inferred from homology"/>
<dbReference type="RefSeq" id="WP_078277118.1">
    <property type="nucleotide sequence ID" value="NZ_CAACXO010000073.1"/>
</dbReference>
<reference evidence="10 12" key="2">
    <citation type="submission" date="2018-06" db="EMBL/GenBank/DDBJ databases">
        <authorList>
            <consortium name="Pathogen Informatics"/>
            <person name="Doyle S."/>
        </authorList>
    </citation>
    <scope>NUCLEOTIDE SEQUENCE [LARGE SCALE GENOMIC DNA]</scope>
    <source>
        <strain evidence="10 12">NCTC10293</strain>
    </source>
</reference>
<dbReference type="PANTHER" id="PTHR32182:SF0">
    <property type="entry name" value="DNA REPLICATION AND REPAIR PROTEIN RECF"/>
    <property type="match status" value="1"/>
</dbReference>
<evidence type="ECO:0000256" key="4">
    <source>
        <dbReference type="ARBA" id="ARBA00022840"/>
    </source>
</evidence>
<comment type="similarity">
    <text evidence="6">Belongs to the RecF family.</text>
</comment>
<dbReference type="GO" id="GO:0009432">
    <property type="term" value="P:SOS response"/>
    <property type="evidence" value="ECO:0007669"/>
    <property type="project" value="UniProtKB-UniRule"/>
</dbReference>
<dbReference type="GO" id="GO:0005737">
    <property type="term" value="C:cytoplasm"/>
    <property type="evidence" value="ECO:0007669"/>
    <property type="project" value="UniProtKB-SubCell"/>
</dbReference>
<comment type="subcellular location">
    <subcellularLocation>
        <location evidence="6">Cytoplasm</location>
    </subcellularLocation>
</comment>
<dbReference type="Pfam" id="PF02463">
    <property type="entry name" value="SMC_N"/>
    <property type="match status" value="1"/>
</dbReference>
<dbReference type="EMBL" id="MUXU01000055">
    <property type="protein sequence ID" value="OOR88158.1"/>
    <property type="molecule type" value="Genomic_DNA"/>
</dbReference>
<dbReference type="OrthoDB" id="9803889at2"/>
<dbReference type="GO" id="GO:0005524">
    <property type="term" value="F:ATP binding"/>
    <property type="evidence" value="ECO:0007669"/>
    <property type="project" value="UniProtKB-UniRule"/>
</dbReference>
<evidence type="ECO:0000313" key="12">
    <source>
        <dbReference type="Proteomes" id="UP000255279"/>
    </source>
</evidence>
<evidence type="ECO:0000256" key="2">
    <source>
        <dbReference type="ARBA" id="ARBA00022705"/>
    </source>
</evidence>
<reference evidence="9 11" key="1">
    <citation type="submission" date="2017-02" db="EMBL/GenBank/DDBJ databases">
        <title>Draft genome sequence of Moraxella caviae CCUG 355 type strain.</title>
        <authorList>
            <person name="Engstrom-Jakobsson H."/>
            <person name="Salva-Serra F."/>
            <person name="Thorell K."/>
            <person name="Gonzales-Siles L."/>
            <person name="Karlsson R."/>
            <person name="Boulund F."/>
            <person name="Engstrand L."/>
            <person name="Moore E."/>
        </authorList>
    </citation>
    <scope>NUCLEOTIDE SEQUENCE [LARGE SCALE GENOMIC DNA]</scope>
    <source>
        <strain evidence="9 11">CCUG 355</strain>
    </source>
</reference>
<dbReference type="Gene3D" id="1.20.1050.90">
    <property type="entry name" value="RecF/RecN/SMC, N-terminal domain"/>
    <property type="match status" value="1"/>
</dbReference>
<keyword evidence="6" id="KW-0227">DNA damage</keyword>
<dbReference type="EMBL" id="UGQE01000001">
    <property type="protein sequence ID" value="STZ10513.1"/>
    <property type="molecule type" value="Genomic_DNA"/>
</dbReference>
<dbReference type="PANTHER" id="PTHR32182">
    <property type="entry name" value="DNA REPLICATION AND REPAIR PROTEIN RECF"/>
    <property type="match status" value="1"/>
</dbReference>
<comment type="function">
    <text evidence="6">The RecF protein is involved in DNA metabolism; it is required for DNA replication and normal SOS inducibility. RecF binds preferentially to single-stranded, linear DNA. It also seems to bind ATP.</text>
</comment>
<dbReference type="Proteomes" id="UP000190435">
    <property type="component" value="Unassembled WGS sequence"/>
</dbReference>
<feature type="binding site" evidence="6">
    <location>
        <begin position="28"/>
        <end position="35"/>
    </location>
    <ligand>
        <name>ATP</name>
        <dbReference type="ChEBI" id="CHEBI:30616"/>
    </ligand>
</feature>
<keyword evidence="2 6" id="KW-0235">DNA replication</keyword>
<keyword evidence="11" id="KW-1185">Reference proteome</keyword>
<dbReference type="STRING" id="34060.B0181_08705"/>
<evidence type="ECO:0000256" key="1">
    <source>
        <dbReference type="ARBA" id="ARBA00022490"/>
    </source>
</evidence>
<dbReference type="SUPFAM" id="SSF52540">
    <property type="entry name" value="P-loop containing nucleoside triphosphate hydrolases"/>
    <property type="match status" value="1"/>
</dbReference>
<keyword evidence="6" id="KW-0234">DNA repair</keyword>
<sequence>MLSTLRVHQLRNIAQADLALSQYNLITGANGSGKTSLLEAVFLLSRGKTFRHHEPKRYITHHTNACTVWAKTQDGTALAIQKQLDAANLATTILRLNDTPLTAQSELAKRLPVLLIDPAGMTVLEEGSGARRQLLDWLAFHVKPTFHNEWLAYQRLLKQRNALLKSARCARELAAWDQQLSQHAARLHEARQAVFAAWHPLFLAMVAQLLPAYADRIKLSYSAGFDVSAGLFAVLQSRIDGDVELGYTRVGAHRADVSVTMGGTAQQREQASNVLSRGEKKLLITALKLSQLQLICQYRTSQAAAFDGALPMVLIDDIDAELDERAVEVFLDVALALPCQLFISSLQAGIAKTIIAKLKVKHAQGTSFQNQPSQEQISQNPPSQDSTAQDAPPLSQSFDGQAQDLLKVFTVHQGAVSAVQMMNDE</sequence>
<evidence type="ECO:0000313" key="10">
    <source>
        <dbReference type="EMBL" id="STZ10513.1"/>
    </source>
</evidence>